<evidence type="ECO:0000313" key="1">
    <source>
        <dbReference type="EMBL" id="KKL89762.1"/>
    </source>
</evidence>
<proteinExistence type="predicted"/>
<name>A0A0F9IRK3_9ZZZZ</name>
<dbReference type="AlphaFoldDB" id="A0A0F9IRK3"/>
<sequence>MDNIILFDLVWRSLVVLGTARTGTATGGSTTTIVDTNGLKNIDNRYYDKGTAFVLLDAAGAGAAPEKSFSRITKSDSISKTLTLETALTAIAVGDTYGVANGRYPLYHLIQEINNALYMDGYIPVDDTSLTTAANQTELTLPVGASRDLRAVLIQRNDDSDDNLWDDLFNWRIKFSATGSQDTLLLASQPPSGKTLLLRYATPHAELRVASDVLNEVVHPDRIVYQVAANSLRWYIDKTRQKTYNATLDIFELKAQRAKSQHPLPPLPLRQSRLTIVTRTLSID</sequence>
<dbReference type="EMBL" id="LAZR01020196">
    <property type="protein sequence ID" value="KKL89762.1"/>
    <property type="molecule type" value="Genomic_DNA"/>
</dbReference>
<reference evidence="1" key="1">
    <citation type="journal article" date="2015" name="Nature">
        <title>Complex archaea that bridge the gap between prokaryotes and eukaryotes.</title>
        <authorList>
            <person name="Spang A."/>
            <person name="Saw J.H."/>
            <person name="Jorgensen S.L."/>
            <person name="Zaremba-Niedzwiedzka K."/>
            <person name="Martijn J."/>
            <person name="Lind A.E."/>
            <person name="van Eijk R."/>
            <person name="Schleper C."/>
            <person name="Guy L."/>
            <person name="Ettema T.J."/>
        </authorList>
    </citation>
    <scope>NUCLEOTIDE SEQUENCE</scope>
</reference>
<accession>A0A0F9IRK3</accession>
<organism evidence="1">
    <name type="scientific">marine sediment metagenome</name>
    <dbReference type="NCBI Taxonomy" id="412755"/>
    <lineage>
        <taxon>unclassified sequences</taxon>
        <taxon>metagenomes</taxon>
        <taxon>ecological metagenomes</taxon>
    </lineage>
</organism>
<gene>
    <name evidence="1" type="ORF">LCGC14_1911440</name>
</gene>
<comment type="caution">
    <text evidence="1">The sequence shown here is derived from an EMBL/GenBank/DDBJ whole genome shotgun (WGS) entry which is preliminary data.</text>
</comment>
<protein>
    <submittedName>
        <fullName evidence="1">Uncharacterized protein</fullName>
    </submittedName>
</protein>